<dbReference type="PROSITE" id="PS50294">
    <property type="entry name" value="WD_REPEATS_REGION"/>
    <property type="match status" value="2"/>
</dbReference>
<dbReference type="Proteomes" id="UP000076532">
    <property type="component" value="Unassembled WGS sequence"/>
</dbReference>
<dbReference type="EMBL" id="KV417685">
    <property type="protein sequence ID" value="KZP10154.1"/>
    <property type="molecule type" value="Genomic_DNA"/>
</dbReference>
<keyword evidence="3" id="KW-1185">Reference proteome</keyword>
<evidence type="ECO:0000256" key="1">
    <source>
        <dbReference type="PROSITE-ProRule" id="PRU00221"/>
    </source>
</evidence>
<feature type="repeat" description="WD" evidence="1">
    <location>
        <begin position="30"/>
        <end position="71"/>
    </location>
</feature>
<keyword evidence="1" id="KW-0853">WD repeat</keyword>
<dbReference type="SMART" id="SM00320">
    <property type="entry name" value="WD40"/>
    <property type="match status" value="1"/>
</dbReference>
<dbReference type="AlphaFoldDB" id="A0A165Z284"/>
<protein>
    <submittedName>
        <fullName evidence="2">Uncharacterized protein</fullName>
    </submittedName>
</protein>
<dbReference type="PANTHER" id="PTHR19879:SF9">
    <property type="entry name" value="TRANSCRIPTION INITIATION FACTOR TFIID SUBUNIT 5"/>
    <property type="match status" value="1"/>
</dbReference>
<dbReference type="InterPro" id="IPR015943">
    <property type="entry name" value="WD40/YVTN_repeat-like_dom_sf"/>
</dbReference>
<dbReference type="PROSITE" id="PS50082">
    <property type="entry name" value="WD_REPEATS_2"/>
    <property type="match status" value="2"/>
</dbReference>
<dbReference type="InterPro" id="IPR001680">
    <property type="entry name" value="WD40_rpt"/>
</dbReference>
<dbReference type="InterPro" id="IPR036322">
    <property type="entry name" value="WD40_repeat_dom_sf"/>
</dbReference>
<dbReference type="OrthoDB" id="6262491at2759"/>
<gene>
    <name evidence="2" type="ORF">FIBSPDRAFT_758811</name>
</gene>
<name>A0A165Z284_9AGAM</name>
<dbReference type="SUPFAM" id="SSF50978">
    <property type="entry name" value="WD40 repeat-like"/>
    <property type="match status" value="1"/>
</dbReference>
<evidence type="ECO:0000313" key="3">
    <source>
        <dbReference type="Proteomes" id="UP000076532"/>
    </source>
</evidence>
<accession>A0A165Z284</accession>
<reference evidence="2 3" key="1">
    <citation type="journal article" date="2016" name="Mol. Biol. Evol.">
        <title>Comparative Genomics of Early-Diverging Mushroom-Forming Fungi Provides Insights into the Origins of Lignocellulose Decay Capabilities.</title>
        <authorList>
            <person name="Nagy L.G."/>
            <person name="Riley R."/>
            <person name="Tritt A."/>
            <person name="Adam C."/>
            <person name="Daum C."/>
            <person name="Floudas D."/>
            <person name="Sun H."/>
            <person name="Yadav J.S."/>
            <person name="Pangilinan J."/>
            <person name="Larsson K.H."/>
            <person name="Matsuura K."/>
            <person name="Barry K."/>
            <person name="Labutti K."/>
            <person name="Kuo R."/>
            <person name="Ohm R.A."/>
            <person name="Bhattacharya S.S."/>
            <person name="Shirouzu T."/>
            <person name="Yoshinaga Y."/>
            <person name="Martin F.M."/>
            <person name="Grigoriev I.V."/>
            <person name="Hibbett D.S."/>
        </authorList>
    </citation>
    <scope>NUCLEOTIDE SEQUENCE [LARGE SCALE GENOMIC DNA]</scope>
    <source>
        <strain evidence="2 3">CBS 109695</strain>
    </source>
</reference>
<dbReference type="Pfam" id="PF00400">
    <property type="entry name" value="WD40"/>
    <property type="match status" value="2"/>
</dbReference>
<organism evidence="2 3">
    <name type="scientific">Athelia psychrophila</name>
    <dbReference type="NCBI Taxonomy" id="1759441"/>
    <lineage>
        <taxon>Eukaryota</taxon>
        <taxon>Fungi</taxon>
        <taxon>Dikarya</taxon>
        <taxon>Basidiomycota</taxon>
        <taxon>Agaricomycotina</taxon>
        <taxon>Agaricomycetes</taxon>
        <taxon>Agaricomycetidae</taxon>
        <taxon>Atheliales</taxon>
        <taxon>Atheliaceae</taxon>
        <taxon>Athelia</taxon>
    </lineage>
</organism>
<evidence type="ECO:0000313" key="2">
    <source>
        <dbReference type="EMBL" id="KZP10154.1"/>
    </source>
</evidence>
<proteinExistence type="predicted"/>
<dbReference type="PANTHER" id="PTHR19879">
    <property type="entry name" value="TRANSCRIPTION INITIATION FACTOR TFIID"/>
    <property type="match status" value="1"/>
</dbReference>
<feature type="repeat" description="WD" evidence="1">
    <location>
        <begin position="1"/>
        <end position="19"/>
    </location>
</feature>
<sequence length="143" mass="15907">PDGERITSGFSDSTIYVWDKVNSSFIAVPFEGDAGPVNSVAISPNGQYIVSGSADKTIQIFDMRAGDISSSVQEFKSSSWLLDGWMQNSPTELLFWVPPAYRTGLWRPNSTVVIGRHTTRLELTEFVHGRDWHGATSRLPHYT</sequence>
<feature type="non-terminal residue" evidence="2">
    <location>
        <position position="1"/>
    </location>
</feature>
<dbReference type="STRING" id="436010.A0A165Z284"/>
<dbReference type="Gene3D" id="2.130.10.10">
    <property type="entry name" value="YVTN repeat-like/Quinoprotein amine dehydrogenase"/>
    <property type="match status" value="1"/>
</dbReference>